<dbReference type="InterPro" id="IPR029787">
    <property type="entry name" value="Nucleotide_cyclase"/>
</dbReference>
<dbReference type="InterPro" id="IPR000160">
    <property type="entry name" value="GGDEF_dom"/>
</dbReference>
<dbReference type="InterPro" id="IPR043128">
    <property type="entry name" value="Rev_trsase/Diguanyl_cyclase"/>
</dbReference>
<dbReference type="Pfam" id="PF00990">
    <property type="entry name" value="GGDEF"/>
    <property type="match status" value="1"/>
</dbReference>
<name>A0A494VXP0_9SPHN</name>
<evidence type="ECO:0000256" key="3">
    <source>
        <dbReference type="SAM" id="Phobius"/>
    </source>
</evidence>
<evidence type="ECO:0000313" key="6">
    <source>
        <dbReference type="Proteomes" id="UP000279959"/>
    </source>
</evidence>
<keyword evidence="3" id="KW-1133">Transmembrane helix</keyword>
<dbReference type="PROSITE" id="PS50887">
    <property type="entry name" value="GGDEF"/>
    <property type="match status" value="1"/>
</dbReference>
<dbReference type="Gene3D" id="3.30.70.270">
    <property type="match status" value="1"/>
</dbReference>
<evidence type="ECO:0000313" key="5">
    <source>
        <dbReference type="EMBL" id="BBD96591.1"/>
    </source>
</evidence>
<comment type="catalytic activity">
    <reaction evidence="2">
        <text>2 GTP = 3',3'-c-di-GMP + 2 diphosphate</text>
        <dbReference type="Rhea" id="RHEA:24898"/>
        <dbReference type="ChEBI" id="CHEBI:33019"/>
        <dbReference type="ChEBI" id="CHEBI:37565"/>
        <dbReference type="ChEBI" id="CHEBI:58805"/>
        <dbReference type="EC" id="2.7.7.65"/>
    </reaction>
</comment>
<sequence length="284" mass="30988">MQFYLATSFLFPRSLRLRLFTLCFVSTHLPLIGYLLWGFASGRMALAEFLLLTAMTVIGTAIALIGIGALLTPIQALAGALEKGQAASGALPEVGDMIRSLYSGLDRAARATGERIDHLHRAAHEDALTGIANRRGFLSHLTQRDDDRKRGCIALIDIDYFKRVNDLCGHEEGDRVLCAFAARLSALVRRADLVARWGGEEFAIFFEDCIEDEASWTLARIAAQLRDRPIGEVHGRPISFSAGIARWSGGDVEDAIARADTALYDAKQAGRDRIARATTLAQSA</sequence>
<evidence type="ECO:0000256" key="1">
    <source>
        <dbReference type="ARBA" id="ARBA00012528"/>
    </source>
</evidence>
<gene>
    <name evidence="5" type="ORF">SAMIE_1000920</name>
</gene>
<dbReference type="EMBL" id="AP018664">
    <property type="protein sequence ID" value="BBD96591.1"/>
    <property type="molecule type" value="Genomic_DNA"/>
</dbReference>
<dbReference type="AlphaFoldDB" id="A0A494VXP0"/>
<dbReference type="NCBIfam" id="TIGR00254">
    <property type="entry name" value="GGDEF"/>
    <property type="match status" value="1"/>
</dbReference>
<dbReference type="CDD" id="cd01949">
    <property type="entry name" value="GGDEF"/>
    <property type="match status" value="1"/>
</dbReference>
<feature type="domain" description="GGDEF" evidence="4">
    <location>
        <begin position="149"/>
        <end position="279"/>
    </location>
</feature>
<protein>
    <recommendedName>
        <fullName evidence="1">diguanylate cyclase</fullName>
        <ecNumber evidence="1">2.7.7.65</ecNumber>
    </recommendedName>
</protein>
<dbReference type="KEGG" id="sami:SAMIE_1000920"/>
<evidence type="ECO:0000259" key="4">
    <source>
        <dbReference type="PROSITE" id="PS50887"/>
    </source>
</evidence>
<dbReference type="SMART" id="SM00267">
    <property type="entry name" value="GGDEF"/>
    <property type="match status" value="1"/>
</dbReference>
<keyword evidence="3" id="KW-0812">Transmembrane</keyword>
<feature type="transmembrane region" description="Helical" evidence="3">
    <location>
        <begin position="49"/>
        <end position="71"/>
    </location>
</feature>
<keyword evidence="6" id="KW-1185">Reference proteome</keyword>
<accession>A0A494VXP0</accession>
<dbReference type="EC" id="2.7.7.65" evidence="1"/>
<dbReference type="PANTHER" id="PTHR45138">
    <property type="entry name" value="REGULATORY COMPONENTS OF SENSORY TRANSDUCTION SYSTEM"/>
    <property type="match status" value="1"/>
</dbReference>
<organism evidence="5 6">
    <name type="scientific">Sphingobium amiense</name>
    <dbReference type="NCBI Taxonomy" id="135719"/>
    <lineage>
        <taxon>Bacteria</taxon>
        <taxon>Pseudomonadati</taxon>
        <taxon>Pseudomonadota</taxon>
        <taxon>Alphaproteobacteria</taxon>
        <taxon>Sphingomonadales</taxon>
        <taxon>Sphingomonadaceae</taxon>
        <taxon>Sphingobium</taxon>
    </lineage>
</organism>
<keyword evidence="3" id="KW-0472">Membrane</keyword>
<proteinExistence type="predicted"/>
<dbReference type="SUPFAM" id="SSF55073">
    <property type="entry name" value="Nucleotide cyclase"/>
    <property type="match status" value="1"/>
</dbReference>
<dbReference type="PANTHER" id="PTHR45138:SF9">
    <property type="entry name" value="DIGUANYLATE CYCLASE DGCM-RELATED"/>
    <property type="match status" value="1"/>
</dbReference>
<feature type="transmembrane region" description="Helical" evidence="3">
    <location>
        <begin position="17"/>
        <end position="37"/>
    </location>
</feature>
<dbReference type="FunFam" id="3.30.70.270:FF:000001">
    <property type="entry name" value="Diguanylate cyclase domain protein"/>
    <property type="match status" value="1"/>
</dbReference>
<reference evidence="5 6" key="1">
    <citation type="submission" date="2018-05" db="EMBL/GenBank/DDBJ databases">
        <title>Complete Genome Sequence of the Nonylphenol-Degrading Bacterium Sphingobium amiense DSM 16289T.</title>
        <authorList>
            <person name="Ootsuka M."/>
            <person name="Nishizawa T."/>
            <person name="Ohta H."/>
        </authorList>
    </citation>
    <scope>NUCLEOTIDE SEQUENCE [LARGE SCALE GENOMIC DNA]</scope>
    <source>
        <strain evidence="5 6">DSM 16289</strain>
    </source>
</reference>
<evidence type="ECO:0000256" key="2">
    <source>
        <dbReference type="ARBA" id="ARBA00034247"/>
    </source>
</evidence>
<dbReference type="RefSeq" id="WP_066701249.1">
    <property type="nucleotide sequence ID" value="NZ_AP018664.1"/>
</dbReference>
<dbReference type="GO" id="GO:0052621">
    <property type="term" value="F:diguanylate cyclase activity"/>
    <property type="evidence" value="ECO:0007669"/>
    <property type="project" value="UniProtKB-EC"/>
</dbReference>
<dbReference type="Proteomes" id="UP000279959">
    <property type="component" value="Chromosome"/>
</dbReference>
<dbReference type="InterPro" id="IPR050469">
    <property type="entry name" value="Diguanylate_Cyclase"/>
</dbReference>